<evidence type="ECO:0000313" key="1">
    <source>
        <dbReference type="EMBL" id="GMT22093.1"/>
    </source>
</evidence>
<dbReference type="Proteomes" id="UP001432322">
    <property type="component" value="Unassembled WGS sequence"/>
</dbReference>
<reference evidence="1" key="1">
    <citation type="submission" date="2023-10" db="EMBL/GenBank/DDBJ databases">
        <title>Genome assembly of Pristionchus species.</title>
        <authorList>
            <person name="Yoshida K."/>
            <person name="Sommer R.J."/>
        </authorList>
    </citation>
    <scope>NUCLEOTIDE SEQUENCE</scope>
    <source>
        <strain evidence="1">RS5133</strain>
    </source>
</reference>
<organism evidence="1 2">
    <name type="scientific">Pristionchus fissidentatus</name>
    <dbReference type="NCBI Taxonomy" id="1538716"/>
    <lineage>
        <taxon>Eukaryota</taxon>
        <taxon>Metazoa</taxon>
        <taxon>Ecdysozoa</taxon>
        <taxon>Nematoda</taxon>
        <taxon>Chromadorea</taxon>
        <taxon>Rhabditida</taxon>
        <taxon>Rhabditina</taxon>
        <taxon>Diplogasteromorpha</taxon>
        <taxon>Diplogasteroidea</taxon>
        <taxon>Neodiplogasteridae</taxon>
        <taxon>Pristionchus</taxon>
    </lineage>
</organism>
<evidence type="ECO:0000313" key="2">
    <source>
        <dbReference type="Proteomes" id="UP001432322"/>
    </source>
</evidence>
<sequence>MNSHFIWEEECLALPRMRRLTMRMAFCEEPIWDPEMETFLDVIKKRHTIIDATIAEIESGQDILDIVKLVVDYDRSQCVIFKTSFGYINDFMQLLGYHRTEYDQEFKDRFEHQRNHQAEEVVHDELLNGRWSGEFELSY</sequence>
<keyword evidence="2" id="KW-1185">Reference proteome</keyword>
<name>A0AAV5VV14_9BILA</name>
<dbReference type="AlphaFoldDB" id="A0AAV5VV14"/>
<accession>A0AAV5VV14</accession>
<protein>
    <submittedName>
        <fullName evidence="1">Uncharacterized protein</fullName>
    </submittedName>
</protein>
<dbReference type="EMBL" id="BTSY01000004">
    <property type="protein sequence ID" value="GMT22093.1"/>
    <property type="molecule type" value="Genomic_DNA"/>
</dbReference>
<comment type="caution">
    <text evidence="1">The sequence shown here is derived from an EMBL/GenBank/DDBJ whole genome shotgun (WGS) entry which is preliminary data.</text>
</comment>
<proteinExistence type="predicted"/>
<feature type="non-terminal residue" evidence="1">
    <location>
        <position position="139"/>
    </location>
</feature>
<gene>
    <name evidence="1" type="ORF">PFISCL1PPCAC_13390</name>
</gene>